<comment type="caution">
    <text evidence="1">The sequence shown here is derived from an EMBL/GenBank/DDBJ whole genome shotgun (WGS) entry which is preliminary data.</text>
</comment>
<name>A0ABN2KF30_9MICO</name>
<reference evidence="1 2" key="1">
    <citation type="journal article" date="2019" name="Int. J. Syst. Evol. Microbiol.">
        <title>The Global Catalogue of Microorganisms (GCM) 10K type strain sequencing project: providing services to taxonomists for standard genome sequencing and annotation.</title>
        <authorList>
            <consortium name="The Broad Institute Genomics Platform"/>
            <consortium name="The Broad Institute Genome Sequencing Center for Infectious Disease"/>
            <person name="Wu L."/>
            <person name="Ma J."/>
        </authorList>
    </citation>
    <scope>NUCLEOTIDE SEQUENCE [LARGE SCALE GENOMIC DNA]</scope>
    <source>
        <strain evidence="1 2">JCM 15591</strain>
    </source>
</reference>
<dbReference type="Gene3D" id="3.30.300.20">
    <property type="match status" value="1"/>
</dbReference>
<dbReference type="PANTHER" id="PTHR34352:SF1">
    <property type="entry name" value="PROTEIN YHFA"/>
    <property type="match status" value="1"/>
</dbReference>
<dbReference type="Proteomes" id="UP001501475">
    <property type="component" value="Unassembled WGS sequence"/>
</dbReference>
<gene>
    <name evidence="1" type="ORF">GCM10009810_12940</name>
</gene>
<accession>A0ABN2KF30</accession>
<protein>
    <submittedName>
        <fullName evidence="1">OsmC family protein</fullName>
    </submittedName>
</protein>
<dbReference type="SUPFAM" id="SSF82784">
    <property type="entry name" value="OsmC-like"/>
    <property type="match status" value="1"/>
</dbReference>
<keyword evidence="2" id="KW-1185">Reference proteome</keyword>
<dbReference type="EMBL" id="BAAAPN010000034">
    <property type="protein sequence ID" value="GAA1754554.1"/>
    <property type="molecule type" value="Genomic_DNA"/>
</dbReference>
<evidence type="ECO:0000313" key="1">
    <source>
        <dbReference type="EMBL" id="GAA1754554.1"/>
    </source>
</evidence>
<proteinExistence type="predicted"/>
<evidence type="ECO:0000313" key="2">
    <source>
        <dbReference type="Proteomes" id="UP001501475"/>
    </source>
</evidence>
<dbReference type="InterPro" id="IPR015946">
    <property type="entry name" value="KH_dom-like_a/b"/>
</dbReference>
<dbReference type="RefSeq" id="WP_344063782.1">
    <property type="nucleotide sequence ID" value="NZ_BAAAPN010000034.1"/>
</dbReference>
<dbReference type="InterPro" id="IPR036102">
    <property type="entry name" value="OsmC/Ohrsf"/>
</dbReference>
<sequence>MTSVGEERTGPGLGARSVEFTRIASGRYAARNPRGGELTFGSGDDSDFTPVELLLTAIAGCSAVDVDLITGKRAEPTAFDVTSNGTKIRDESGNRLTDIEVTFTVRFPDDEAGDRAREMLPRAVAMSHDRLCTVSRTVQVPTPVTMRLSDPESPID</sequence>
<dbReference type="InterPro" id="IPR003718">
    <property type="entry name" value="OsmC/Ohr_fam"/>
</dbReference>
<dbReference type="PANTHER" id="PTHR34352">
    <property type="entry name" value="PROTEIN YHFA"/>
    <property type="match status" value="1"/>
</dbReference>
<dbReference type="Pfam" id="PF02566">
    <property type="entry name" value="OsmC"/>
    <property type="match status" value="1"/>
</dbReference>
<organism evidence="1 2">
    <name type="scientific">Nostocoides vanveenii</name>
    <dbReference type="NCBI Taxonomy" id="330835"/>
    <lineage>
        <taxon>Bacteria</taxon>
        <taxon>Bacillati</taxon>
        <taxon>Actinomycetota</taxon>
        <taxon>Actinomycetes</taxon>
        <taxon>Micrococcales</taxon>
        <taxon>Intrasporangiaceae</taxon>
        <taxon>Nostocoides</taxon>
    </lineage>
</organism>